<gene>
    <name evidence="1" type="ORF">FJY86_04390</name>
</gene>
<name>A0A8T4C8A0_9ARCH</name>
<dbReference type="InterPro" id="IPR036249">
    <property type="entry name" value="Thioredoxin-like_sf"/>
</dbReference>
<dbReference type="AlphaFoldDB" id="A0A8T4C8A0"/>
<organism evidence="1 2">
    <name type="scientific">Candidatus Iainarchaeum sp</name>
    <dbReference type="NCBI Taxonomy" id="3101447"/>
    <lineage>
        <taxon>Archaea</taxon>
        <taxon>Candidatus Iainarchaeota</taxon>
        <taxon>Candidatus Iainarchaeia</taxon>
        <taxon>Candidatus Iainarchaeales</taxon>
        <taxon>Candidatus Iainarchaeaceae</taxon>
        <taxon>Candidatus Iainarchaeum</taxon>
    </lineage>
</organism>
<evidence type="ECO:0000313" key="1">
    <source>
        <dbReference type="EMBL" id="MBM3282547.1"/>
    </source>
</evidence>
<reference evidence="1" key="1">
    <citation type="submission" date="2019-03" db="EMBL/GenBank/DDBJ databases">
        <title>Lake Tanganyika Metagenome-Assembled Genomes (MAGs).</title>
        <authorList>
            <person name="Tran P."/>
        </authorList>
    </citation>
    <scope>NUCLEOTIDE SEQUENCE</scope>
    <source>
        <strain evidence="1">M_DeepCast_50m_m2_156</strain>
    </source>
</reference>
<comment type="caution">
    <text evidence="1">The sequence shown here is derived from an EMBL/GenBank/DDBJ whole genome shotgun (WGS) entry which is preliminary data.</text>
</comment>
<evidence type="ECO:0000313" key="2">
    <source>
        <dbReference type="Proteomes" id="UP000774699"/>
    </source>
</evidence>
<dbReference type="Gene3D" id="3.40.30.10">
    <property type="entry name" value="Glutaredoxin"/>
    <property type="match status" value="1"/>
</dbReference>
<dbReference type="EMBL" id="VGJJ01000043">
    <property type="protein sequence ID" value="MBM3282547.1"/>
    <property type="molecule type" value="Genomic_DNA"/>
</dbReference>
<accession>A0A8T4C8A0</accession>
<proteinExistence type="predicted"/>
<dbReference type="Proteomes" id="UP000774699">
    <property type="component" value="Unassembled WGS sequence"/>
</dbReference>
<dbReference type="SUPFAM" id="SSF52833">
    <property type="entry name" value="Thioredoxin-like"/>
    <property type="match status" value="1"/>
</dbReference>
<sequence>MQPFPATQKRLILVCTSQKNLEDPTLCGNCGGLELHAQLKEYVNQKGLGKTIRVVKSGCLDYCGKGPIVSIQPENEWYNRVTREDLKKIQEKWVDTIQH</sequence>
<protein>
    <submittedName>
        <fullName evidence="1">(2Fe-2S) ferredoxin domain-containing protein</fullName>
    </submittedName>
</protein>
<dbReference type="CDD" id="cd02980">
    <property type="entry name" value="TRX_Fd_family"/>
    <property type="match status" value="1"/>
</dbReference>